<dbReference type="Proteomes" id="UP000612585">
    <property type="component" value="Unassembled WGS sequence"/>
</dbReference>
<proteinExistence type="predicted"/>
<keyword evidence="2" id="KW-1185">Reference proteome</keyword>
<gene>
    <name evidence="1" type="ORF">Vau01_118820</name>
</gene>
<protein>
    <submittedName>
        <fullName evidence="1">Uncharacterized protein</fullName>
    </submittedName>
</protein>
<evidence type="ECO:0000313" key="1">
    <source>
        <dbReference type="EMBL" id="GIJ64366.1"/>
    </source>
</evidence>
<name>A0A8J3ZID4_9ACTN</name>
<dbReference type="AlphaFoldDB" id="A0A8J3ZID4"/>
<dbReference type="RefSeq" id="WP_204012786.1">
    <property type="nucleotide sequence ID" value="NZ_BOPG01000115.1"/>
</dbReference>
<reference evidence="1" key="1">
    <citation type="submission" date="2021-01" db="EMBL/GenBank/DDBJ databases">
        <title>Whole genome shotgun sequence of Virgisporangium aurantiacum NBRC 16421.</title>
        <authorList>
            <person name="Komaki H."/>
            <person name="Tamura T."/>
        </authorList>
    </citation>
    <scope>NUCLEOTIDE SEQUENCE</scope>
    <source>
        <strain evidence="1">NBRC 16421</strain>
    </source>
</reference>
<comment type="caution">
    <text evidence="1">The sequence shown here is derived from an EMBL/GenBank/DDBJ whole genome shotgun (WGS) entry which is preliminary data.</text>
</comment>
<evidence type="ECO:0000313" key="2">
    <source>
        <dbReference type="Proteomes" id="UP000612585"/>
    </source>
</evidence>
<dbReference type="EMBL" id="BOPG01000115">
    <property type="protein sequence ID" value="GIJ64366.1"/>
    <property type="molecule type" value="Genomic_DNA"/>
</dbReference>
<accession>A0A8J3ZID4</accession>
<sequence>MHDSTARIGVDPTLVADGRTPFEVFHDQRFLGNSRLAPCSAILKQRPARAWLTAHTDPADTMLYVGIDWSEARRTPAIVNGWSPWPVRFPMCEPPHLSKQDMLDAARAAGLTPPRLYELGFSHNNCGGVCVRGGQKHWLNLLNVFPDRYAEAERRELELRAELGDVAILRERRGGVTRPLALTELRRRHEAAAIS</sequence>
<organism evidence="1 2">
    <name type="scientific">Virgisporangium aurantiacum</name>
    <dbReference type="NCBI Taxonomy" id="175570"/>
    <lineage>
        <taxon>Bacteria</taxon>
        <taxon>Bacillati</taxon>
        <taxon>Actinomycetota</taxon>
        <taxon>Actinomycetes</taxon>
        <taxon>Micromonosporales</taxon>
        <taxon>Micromonosporaceae</taxon>
        <taxon>Virgisporangium</taxon>
    </lineage>
</organism>